<evidence type="ECO:0000313" key="1">
    <source>
        <dbReference type="EMBL" id="KAL2546525.1"/>
    </source>
</evidence>
<name>A0ABD1WA22_9LAMI</name>
<dbReference type="InterPro" id="IPR032675">
    <property type="entry name" value="LRR_dom_sf"/>
</dbReference>
<reference evidence="2" key="1">
    <citation type="submission" date="2024-07" db="EMBL/GenBank/DDBJ databases">
        <title>Two chromosome-level genome assemblies of Korean endemic species Abeliophyllum distichum and Forsythia ovata (Oleaceae).</title>
        <authorList>
            <person name="Jang H."/>
        </authorList>
    </citation>
    <scope>NUCLEOTIDE SEQUENCE [LARGE SCALE GENOMIC DNA]</scope>
</reference>
<dbReference type="EMBL" id="JBFOLJ010000004">
    <property type="protein sequence ID" value="KAL2546525.1"/>
    <property type="molecule type" value="Genomic_DNA"/>
</dbReference>
<proteinExistence type="predicted"/>
<accession>A0ABD1WA22</accession>
<keyword evidence="2" id="KW-1185">Reference proteome</keyword>
<dbReference type="Gene3D" id="3.80.10.10">
    <property type="entry name" value="Ribonuclease Inhibitor"/>
    <property type="match status" value="1"/>
</dbReference>
<dbReference type="Proteomes" id="UP001604277">
    <property type="component" value="Unassembled WGS sequence"/>
</dbReference>
<protein>
    <submittedName>
        <fullName evidence="1">Leucine-rich repeat receptor-like protein kinase</fullName>
    </submittedName>
</protein>
<sequence>MAQSFLHLQQNFSFSPRKSEPPRTRPIKPTYFLNPTTGPRTISLVPFRLEGNRFSGSISGLSLPSLQGFNVSGNALADEIPNSLLEFPTSAFEKNSVLCGIPLEKCKLVLSDPTRGNGVAIESEEYSSPSSMSMETKPLIYHDFKSNWVQLSLSIMAISYINVLKNRVADSLSFAGQSE</sequence>
<dbReference type="AlphaFoldDB" id="A0ABD1WA22"/>
<dbReference type="InterPro" id="IPR050994">
    <property type="entry name" value="At_inactive_RLKs"/>
</dbReference>
<dbReference type="PANTHER" id="PTHR48010:SF90">
    <property type="entry name" value="OS07G0574100 PROTEIN"/>
    <property type="match status" value="1"/>
</dbReference>
<comment type="caution">
    <text evidence="1">The sequence shown here is derived from an EMBL/GenBank/DDBJ whole genome shotgun (WGS) entry which is preliminary data.</text>
</comment>
<organism evidence="1 2">
    <name type="scientific">Forsythia ovata</name>
    <dbReference type="NCBI Taxonomy" id="205694"/>
    <lineage>
        <taxon>Eukaryota</taxon>
        <taxon>Viridiplantae</taxon>
        <taxon>Streptophyta</taxon>
        <taxon>Embryophyta</taxon>
        <taxon>Tracheophyta</taxon>
        <taxon>Spermatophyta</taxon>
        <taxon>Magnoliopsida</taxon>
        <taxon>eudicotyledons</taxon>
        <taxon>Gunneridae</taxon>
        <taxon>Pentapetalae</taxon>
        <taxon>asterids</taxon>
        <taxon>lamiids</taxon>
        <taxon>Lamiales</taxon>
        <taxon>Oleaceae</taxon>
        <taxon>Forsythieae</taxon>
        <taxon>Forsythia</taxon>
    </lineage>
</organism>
<dbReference type="PANTHER" id="PTHR48010">
    <property type="entry name" value="OS05G0588300 PROTEIN"/>
    <property type="match status" value="1"/>
</dbReference>
<evidence type="ECO:0000313" key="2">
    <source>
        <dbReference type="Proteomes" id="UP001604277"/>
    </source>
</evidence>
<gene>
    <name evidence="1" type="ORF">Fot_15758</name>
</gene>